<evidence type="ECO:0008006" key="3">
    <source>
        <dbReference type="Google" id="ProtNLM"/>
    </source>
</evidence>
<name>A0ABN2BMX7_9MICO</name>
<evidence type="ECO:0000313" key="2">
    <source>
        <dbReference type="Proteomes" id="UP001501791"/>
    </source>
</evidence>
<dbReference type="EMBL" id="BAAALY010000006">
    <property type="protein sequence ID" value="GAA1544235.1"/>
    <property type="molecule type" value="Genomic_DNA"/>
</dbReference>
<evidence type="ECO:0000313" key="1">
    <source>
        <dbReference type="EMBL" id="GAA1544235.1"/>
    </source>
</evidence>
<organism evidence="1 2">
    <name type="scientific">Brevibacterium picturae</name>
    <dbReference type="NCBI Taxonomy" id="260553"/>
    <lineage>
        <taxon>Bacteria</taxon>
        <taxon>Bacillati</taxon>
        <taxon>Actinomycetota</taxon>
        <taxon>Actinomycetes</taxon>
        <taxon>Micrococcales</taxon>
        <taxon>Brevibacteriaceae</taxon>
        <taxon>Brevibacterium</taxon>
    </lineage>
</organism>
<dbReference type="Proteomes" id="UP001501791">
    <property type="component" value="Unassembled WGS sequence"/>
</dbReference>
<comment type="caution">
    <text evidence="1">The sequence shown here is derived from an EMBL/GenBank/DDBJ whole genome shotgun (WGS) entry which is preliminary data.</text>
</comment>
<proteinExistence type="predicted"/>
<sequence>MSTRASANTMKGILVGRAVTVTATKLYELRRYDRSRKCWASDRERRQRFMAEASTTARILSRGLAGGLELIDKEASDPAEGERTLNYMLRALIDSGGPYWSGSLDTFFDELSPGAQAKVLKDLEAMAHRVARTLMNRAAEDRWNLIWAEAADAAGWFMDDMVEVSTKKGRLIRPDLLIRRDGRESRLIVDLKYRSELTERSVADALDDVAEKYARPYCDTFGRRVCFSVLAYNEDDCLWSREEEFLPQAFAVGT</sequence>
<keyword evidence="2" id="KW-1185">Reference proteome</keyword>
<protein>
    <recommendedName>
        <fullName evidence="3">PD-(D/E)XK nuclease superfamily protein</fullName>
    </recommendedName>
</protein>
<accession>A0ABN2BMX7</accession>
<reference evidence="1 2" key="1">
    <citation type="journal article" date="2019" name="Int. J. Syst. Evol. Microbiol.">
        <title>The Global Catalogue of Microorganisms (GCM) 10K type strain sequencing project: providing services to taxonomists for standard genome sequencing and annotation.</title>
        <authorList>
            <consortium name="The Broad Institute Genomics Platform"/>
            <consortium name="The Broad Institute Genome Sequencing Center for Infectious Disease"/>
            <person name="Wu L."/>
            <person name="Ma J."/>
        </authorList>
    </citation>
    <scope>NUCLEOTIDE SEQUENCE [LARGE SCALE GENOMIC DNA]</scope>
    <source>
        <strain evidence="1 2">JCM 13319</strain>
    </source>
</reference>
<dbReference type="RefSeq" id="WP_346035903.1">
    <property type="nucleotide sequence ID" value="NZ_BAAALY010000006.1"/>
</dbReference>
<gene>
    <name evidence="1" type="ORF">GCM10009691_18360</name>
</gene>